<name>A0A226EFZ8_FOLCA</name>
<keyword evidence="3" id="KW-1185">Reference proteome</keyword>
<accession>A0A226EFZ8</accession>
<protein>
    <submittedName>
        <fullName evidence="2">Uncharacterized protein</fullName>
    </submittedName>
</protein>
<reference evidence="2 3" key="1">
    <citation type="submission" date="2015-12" db="EMBL/GenBank/DDBJ databases">
        <title>The genome of Folsomia candida.</title>
        <authorList>
            <person name="Faddeeva A."/>
            <person name="Derks M.F."/>
            <person name="Anvar Y."/>
            <person name="Smit S."/>
            <person name="Van Straalen N."/>
            <person name="Roelofs D."/>
        </authorList>
    </citation>
    <scope>NUCLEOTIDE SEQUENCE [LARGE SCALE GENOMIC DNA]</scope>
    <source>
        <strain evidence="2 3">VU population</strain>
        <tissue evidence="2">Whole body</tissue>
    </source>
</reference>
<feature type="signal peptide" evidence="1">
    <location>
        <begin position="1"/>
        <end position="23"/>
    </location>
</feature>
<dbReference type="Proteomes" id="UP000198287">
    <property type="component" value="Unassembled WGS sequence"/>
</dbReference>
<evidence type="ECO:0000313" key="2">
    <source>
        <dbReference type="EMBL" id="OXA56563.1"/>
    </source>
</evidence>
<dbReference type="AlphaFoldDB" id="A0A226EFZ8"/>
<comment type="caution">
    <text evidence="2">The sequence shown here is derived from an EMBL/GenBank/DDBJ whole genome shotgun (WGS) entry which is preliminary data.</text>
</comment>
<keyword evidence="1" id="KW-0732">Signal</keyword>
<dbReference type="EMBL" id="LNIX01000004">
    <property type="protein sequence ID" value="OXA56563.1"/>
    <property type="molecule type" value="Genomic_DNA"/>
</dbReference>
<proteinExistence type="predicted"/>
<gene>
    <name evidence="2" type="ORF">Fcan01_08859</name>
</gene>
<sequence length="108" mass="11859">MQRPLTILILSLLVAVLLPSVDSSAVNLKRCANGKSFTAPCGEKAGHDRKNPGAQCASRVADVTYWCQSNQMDYWGFCDCCRKTGGGSCLQITTNESWTWKYYDGAPM</sequence>
<evidence type="ECO:0000313" key="3">
    <source>
        <dbReference type="Proteomes" id="UP000198287"/>
    </source>
</evidence>
<evidence type="ECO:0000256" key="1">
    <source>
        <dbReference type="SAM" id="SignalP"/>
    </source>
</evidence>
<feature type="chain" id="PRO_5012285229" evidence="1">
    <location>
        <begin position="24"/>
        <end position="108"/>
    </location>
</feature>
<organism evidence="2 3">
    <name type="scientific">Folsomia candida</name>
    <name type="common">Springtail</name>
    <dbReference type="NCBI Taxonomy" id="158441"/>
    <lineage>
        <taxon>Eukaryota</taxon>
        <taxon>Metazoa</taxon>
        <taxon>Ecdysozoa</taxon>
        <taxon>Arthropoda</taxon>
        <taxon>Hexapoda</taxon>
        <taxon>Collembola</taxon>
        <taxon>Entomobryomorpha</taxon>
        <taxon>Isotomoidea</taxon>
        <taxon>Isotomidae</taxon>
        <taxon>Proisotominae</taxon>
        <taxon>Folsomia</taxon>
    </lineage>
</organism>